<dbReference type="GO" id="GO:0004239">
    <property type="term" value="F:initiator methionyl aminopeptidase activity"/>
    <property type="evidence" value="ECO:0007669"/>
    <property type="project" value="UniProtKB-UniRule"/>
</dbReference>
<comment type="caution">
    <text evidence="9">The sequence shown here is derived from an EMBL/GenBank/DDBJ whole genome shotgun (WGS) entry which is preliminary data.</text>
</comment>
<dbReference type="GO" id="GO:0006508">
    <property type="term" value="P:proteolysis"/>
    <property type="evidence" value="ECO:0007669"/>
    <property type="project" value="UniProtKB-KW"/>
</dbReference>
<feature type="binding site" evidence="6">
    <location>
        <position position="207"/>
    </location>
    <ligand>
        <name>a divalent metal cation</name>
        <dbReference type="ChEBI" id="CHEBI:60240"/>
        <label>2</label>
        <note>catalytic</note>
    </ligand>
</feature>
<feature type="domain" description="Peptidase M24" evidence="8">
    <location>
        <begin position="11"/>
        <end position="245"/>
    </location>
</feature>
<dbReference type="EMBL" id="DVMM01000135">
    <property type="protein sequence ID" value="HIU29930.1"/>
    <property type="molecule type" value="Genomic_DNA"/>
</dbReference>
<evidence type="ECO:0000256" key="6">
    <source>
        <dbReference type="HAMAP-Rule" id="MF_01974"/>
    </source>
</evidence>
<keyword evidence="3 6" id="KW-0645">Protease</keyword>
<dbReference type="GO" id="GO:0046872">
    <property type="term" value="F:metal ion binding"/>
    <property type="evidence" value="ECO:0007669"/>
    <property type="project" value="UniProtKB-UniRule"/>
</dbReference>
<protein>
    <recommendedName>
        <fullName evidence="6 7">Methionine aminopeptidase</fullName>
        <shortName evidence="6">MAP</shortName>
        <shortName evidence="6">MetAP</shortName>
        <ecNumber evidence="6 7">3.4.11.18</ecNumber>
    </recommendedName>
    <alternativeName>
        <fullName evidence="6">Peptidase M</fullName>
    </alternativeName>
</protein>
<evidence type="ECO:0000256" key="1">
    <source>
        <dbReference type="ARBA" id="ARBA00002521"/>
    </source>
</evidence>
<dbReference type="InterPro" id="IPR002467">
    <property type="entry name" value="Pept_M24A_MAP1"/>
</dbReference>
<evidence type="ECO:0000313" key="10">
    <source>
        <dbReference type="Proteomes" id="UP000824089"/>
    </source>
</evidence>
<dbReference type="Gene3D" id="3.90.230.10">
    <property type="entry name" value="Creatinase/methionine aminopeptidase superfamily"/>
    <property type="match status" value="1"/>
</dbReference>
<dbReference type="GO" id="GO:0005829">
    <property type="term" value="C:cytosol"/>
    <property type="evidence" value="ECO:0007669"/>
    <property type="project" value="TreeGrafter"/>
</dbReference>
<feature type="binding site" evidence="6">
    <location>
        <position position="111"/>
    </location>
    <ligand>
        <name>a divalent metal cation</name>
        <dbReference type="ChEBI" id="CHEBI:60240"/>
        <label>1</label>
    </ligand>
</feature>
<evidence type="ECO:0000256" key="2">
    <source>
        <dbReference type="ARBA" id="ARBA00022438"/>
    </source>
</evidence>
<dbReference type="HAMAP" id="MF_01974">
    <property type="entry name" value="MetAP_1"/>
    <property type="match status" value="1"/>
</dbReference>
<feature type="binding site" evidence="6">
    <location>
        <position position="238"/>
    </location>
    <ligand>
        <name>a divalent metal cation</name>
        <dbReference type="ChEBI" id="CHEBI:60240"/>
        <label>1</label>
    </ligand>
</feature>
<dbReference type="EC" id="3.4.11.18" evidence="6 7"/>
<feature type="binding site" evidence="6">
    <location>
        <position position="100"/>
    </location>
    <ligand>
        <name>a divalent metal cation</name>
        <dbReference type="ChEBI" id="CHEBI:60240"/>
        <label>1</label>
    </ligand>
</feature>
<feature type="binding site" evidence="6">
    <location>
        <position position="83"/>
    </location>
    <ligand>
        <name>substrate</name>
    </ligand>
</feature>
<dbReference type="GO" id="GO:0070006">
    <property type="term" value="F:metalloaminopeptidase activity"/>
    <property type="evidence" value="ECO:0007669"/>
    <property type="project" value="UniProtKB-UniRule"/>
</dbReference>
<dbReference type="Pfam" id="PF00557">
    <property type="entry name" value="Peptidase_M24"/>
    <property type="match status" value="1"/>
</dbReference>
<feature type="binding site" evidence="6">
    <location>
        <position position="181"/>
    </location>
    <ligand>
        <name>substrate</name>
    </ligand>
</feature>
<dbReference type="PANTHER" id="PTHR43330:SF27">
    <property type="entry name" value="METHIONINE AMINOPEPTIDASE"/>
    <property type="match status" value="1"/>
</dbReference>
<name>A0A9D1LA96_9CLOT</name>
<evidence type="ECO:0000259" key="8">
    <source>
        <dbReference type="Pfam" id="PF00557"/>
    </source>
</evidence>
<reference evidence="9" key="1">
    <citation type="submission" date="2020-10" db="EMBL/GenBank/DDBJ databases">
        <authorList>
            <person name="Gilroy R."/>
        </authorList>
    </citation>
    <scope>NUCLEOTIDE SEQUENCE</scope>
    <source>
        <strain evidence="9">CHK195-4489</strain>
    </source>
</reference>
<dbReference type="CDD" id="cd01086">
    <property type="entry name" value="MetAP1"/>
    <property type="match status" value="1"/>
</dbReference>
<dbReference type="SUPFAM" id="SSF55920">
    <property type="entry name" value="Creatinase/aminopeptidase"/>
    <property type="match status" value="1"/>
</dbReference>
<dbReference type="AlphaFoldDB" id="A0A9D1LA96"/>
<comment type="cofactor">
    <cofactor evidence="6">
        <name>Co(2+)</name>
        <dbReference type="ChEBI" id="CHEBI:48828"/>
    </cofactor>
    <cofactor evidence="6">
        <name>Zn(2+)</name>
        <dbReference type="ChEBI" id="CHEBI:29105"/>
    </cofactor>
    <cofactor evidence="6">
        <name>Mn(2+)</name>
        <dbReference type="ChEBI" id="CHEBI:29035"/>
    </cofactor>
    <cofactor evidence="6">
        <name>Fe(2+)</name>
        <dbReference type="ChEBI" id="CHEBI:29033"/>
    </cofactor>
    <text evidence="6">Binds 2 divalent metal cations per subunit. Has a high-affinity and a low affinity metal-binding site. The true nature of the physiological cofactor is under debate. The enzyme is active with cobalt, zinc, manganese or divalent iron ions. Most likely, methionine aminopeptidases function as mononuclear Fe(2+)-metalloproteases under physiological conditions, and the catalytically relevant metal-binding site has been assigned to the histidine-containing high-affinity site.</text>
</comment>
<dbReference type="InterPro" id="IPR036005">
    <property type="entry name" value="Creatinase/aminopeptidase-like"/>
</dbReference>
<evidence type="ECO:0000313" key="9">
    <source>
        <dbReference type="EMBL" id="HIU29930.1"/>
    </source>
</evidence>
<dbReference type="PROSITE" id="PS00680">
    <property type="entry name" value="MAP_1"/>
    <property type="match status" value="1"/>
</dbReference>
<comment type="catalytic activity">
    <reaction evidence="6 7">
        <text>Release of N-terminal amino acids, preferentially methionine, from peptides and arylamides.</text>
        <dbReference type="EC" id="3.4.11.18"/>
    </reaction>
</comment>
<organism evidence="9 10">
    <name type="scientific">Candidatus Egerieisoma faecipullorum</name>
    <dbReference type="NCBI Taxonomy" id="2840963"/>
    <lineage>
        <taxon>Bacteria</taxon>
        <taxon>Bacillati</taxon>
        <taxon>Bacillota</taxon>
        <taxon>Clostridia</taxon>
        <taxon>Eubacteriales</taxon>
        <taxon>Clostridiaceae</taxon>
        <taxon>Clostridiaceae incertae sedis</taxon>
        <taxon>Candidatus Egerieisoma</taxon>
    </lineage>
</organism>
<dbReference type="InterPro" id="IPR001714">
    <property type="entry name" value="Pept_M24_MAP"/>
</dbReference>
<gene>
    <name evidence="6 9" type="primary">map</name>
    <name evidence="9" type="ORF">IAD50_06515</name>
</gene>
<comment type="similarity">
    <text evidence="6">Belongs to the peptidase M24A family. Methionine aminopeptidase type 1 subfamily.</text>
</comment>
<dbReference type="Proteomes" id="UP000824089">
    <property type="component" value="Unassembled WGS sequence"/>
</dbReference>
<keyword evidence="4 6" id="KW-0479">Metal-binding</keyword>
<comment type="subunit">
    <text evidence="6">Monomer.</text>
</comment>
<sequence>MINIKSKSEIERMKDSGKIVAEVLLKIEENISPGITTKELDRIASDYIIKNGAFPSFLGVPNYYGGIKFPGAICASLNGEVIHGIPDGRRLREGDIISVDVGAFYNGFHGDAARTFPVGRVSEDALKLIEVTRQSFFEGLKFVRPNNRISDISGAIQDYAESFGYSIVKEYTGHGVGRELHEDPEVPNYRTNRRGHRLAAGMAIAIEPMVNQGGADIVLAANKWTVYTKDGKLSAHYENTVIVTDDDPLIVTM</sequence>
<dbReference type="PRINTS" id="PR00599">
    <property type="entry name" value="MAPEPTIDASE"/>
</dbReference>
<evidence type="ECO:0000256" key="5">
    <source>
        <dbReference type="ARBA" id="ARBA00022801"/>
    </source>
</evidence>
<evidence type="ECO:0000256" key="3">
    <source>
        <dbReference type="ARBA" id="ARBA00022670"/>
    </source>
</evidence>
<comment type="function">
    <text evidence="1 6">Removes the N-terminal methionine from nascent proteins. The N-terminal methionine is often cleaved when the second residue in the primary sequence is small and uncharged (Met-Ala-, Cys, Gly, Pro, Ser, Thr, or Val). Requires deformylation of the N(alpha)-formylated initiator methionine before it can be hydrolyzed.</text>
</comment>
<accession>A0A9D1LA96</accession>
<reference evidence="9" key="2">
    <citation type="journal article" date="2021" name="PeerJ">
        <title>Extensive microbial diversity within the chicken gut microbiome revealed by metagenomics and culture.</title>
        <authorList>
            <person name="Gilroy R."/>
            <person name="Ravi A."/>
            <person name="Getino M."/>
            <person name="Pursley I."/>
            <person name="Horton D.L."/>
            <person name="Alikhan N.F."/>
            <person name="Baker D."/>
            <person name="Gharbi K."/>
            <person name="Hall N."/>
            <person name="Watson M."/>
            <person name="Adriaenssens E.M."/>
            <person name="Foster-Nyarko E."/>
            <person name="Jarju S."/>
            <person name="Secka A."/>
            <person name="Antonio M."/>
            <person name="Oren A."/>
            <person name="Chaudhuri R.R."/>
            <person name="La Ragione R."/>
            <person name="Hildebrand F."/>
            <person name="Pallen M.J."/>
        </authorList>
    </citation>
    <scope>NUCLEOTIDE SEQUENCE</scope>
    <source>
        <strain evidence="9">CHK195-4489</strain>
    </source>
</reference>
<dbReference type="PANTHER" id="PTHR43330">
    <property type="entry name" value="METHIONINE AMINOPEPTIDASE"/>
    <property type="match status" value="1"/>
</dbReference>
<feature type="binding site" evidence="6">
    <location>
        <position position="111"/>
    </location>
    <ligand>
        <name>a divalent metal cation</name>
        <dbReference type="ChEBI" id="CHEBI:60240"/>
        <label>2</label>
        <note>catalytic</note>
    </ligand>
</feature>
<evidence type="ECO:0000256" key="4">
    <source>
        <dbReference type="ARBA" id="ARBA00022723"/>
    </source>
</evidence>
<keyword evidence="5 6" id="KW-0378">Hydrolase</keyword>
<dbReference type="InterPro" id="IPR000994">
    <property type="entry name" value="Pept_M24"/>
</dbReference>
<feature type="binding site" evidence="6">
    <location>
        <position position="174"/>
    </location>
    <ligand>
        <name>a divalent metal cation</name>
        <dbReference type="ChEBI" id="CHEBI:60240"/>
        <label>2</label>
        <note>catalytic</note>
    </ligand>
</feature>
<dbReference type="NCBIfam" id="TIGR00500">
    <property type="entry name" value="met_pdase_I"/>
    <property type="match status" value="1"/>
</dbReference>
<proteinExistence type="inferred from homology"/>
<keyword evidence="2 6" id="KW-0031">Aminopeptidase</keyword>
<feature type="binding site" evidence="6">
    <location>
        <position position="238"/>
    </location>
    <ligand>
        <name>a divalent metal cation</name>
        <dbReference type="ChEBI" id="CHEBI:60240"/>
        <label>2</label>
        <note>catalytic</note>
    </ligand>
</feature>
<evidence type="ECO:0000256" key="7">
    <source>
        <dbReference type="RuleBase" id="RU003653"/>
    </source>
</evidence>